<evidence type="ECO:0000313" key="2">
    <source>
        <dbReference type="Proteomes" id="UP000502498"/>
    </source>
</evidence>
<dbReference type="AlphaFoldDB" id="A0A7D4PTL0"/>
<protein>
    <submittedName>
        <fullName evidence="1">Uncharacterized protein</fullName>
    </submittedName>
</protein>
<name>A0A7D4PTL0_9MICO</name>
<accession>A0A7D4PTL0</accession>
<organism evidence="1 2">
    <name type="scientific">Microbacterium hominis</name>
    <dbReference type="NCBI Taxonomy" id="162426"/>
    <lineage>
        <taxon>Bacteria</taxon>
        <taxon>Bacillati</taxon>
        <taxon>Actinomycetota</taxon>
        <taxon>Actinomycetes</taxon>
        <taxon>Micrococcales</taxon>
        <taxon>Microbacteriaceae</taxon>
        <taxon>Microbacterium</taxon>
    </lineage>
</organism>
<dbReference type="Proteomes" id="UP000502498">
    <property type="component" value="Chromosome"/>
</dbReference>
<evidence type="ECO:0000313" key="1">
    <source>
        <dbReference type="EMBL" id="QKJ18933.1"/>
    </source>
</evidence>
<proteinExistence type="predicted"/>
<gene>
    <name evidence="1" type="ORF">HQM25_05755</name>
</gene>
<dbReference type="EMBL" id="CP054038">
    <property type="protein sequence ID" value="QKJ18933.1"/>
    <property type="molecule type" value="Genomic_DNA"/>
</dbReference>
<sequence>MSEIPSPRPKSTPRRRWLRRLLITLAAAAAVVLTAGIVLSNNTQIIVGAFQGYLTQNSFEPHNPPTTGFVMTGCAT</sequence>
<dbReference type="RefSeq" id="WP_172989374.1">
    <property type="nucleotide sequence ID" value="NZ_CP054038.1"/>
</dbReference>
<reference evidence="1 2" key="1">
    <citation type="submission" date="2020-05" db="EMBL/GenBank/DDBJ databases">
        <title>Strain PA2F3 complete genome.</title>
        <authorList>
            <person name="Kim Y.-S."/>
            <person name="Kim S.-J."/>
            <person name="Jung H.-k."/>
            <person name="Kim S.-E."/>
            <person name="Kim K.-H."/>
        </authorList>
    </citation>
    <scope>NUCLEOTIDE SEQUENCE [LARGE SCALE GENOMIC DNA]</scope>
    <source>
        <strain evidence="1 2">PA2F3</strain>
    </source>
</reference>